<evidence type="ECO:0000313" key="4">
    <source>
        <dbReference type="Proteomes" id="UP000295818"/>
    </source>
</evidence>
<dbReference type="InterPro" id="IPR023631">
    <property type="entry name" value="Amidase_dom"/>
</dbReference>
<dbReference type="Proteomes" id="UP000295818">
    <property type="component" value="Unassembled WGS sequence"/>
</dbReference>
<dbReference type="InterPro" id="IPR000120">
    <property type="entry name" value="Amidase"/>
</dbReference>
<dbReference type="SUPFAM" id="SSF75304">
    <property type="entry name" value="Amidase signature (AS) enzymes"/>
    <property type="match status" value="1"/>
</dbReference>
<evidence type="ECO:0000313" key="3">
    <source>
        <dbReference type="EMBL" id="TCO27693.1"/>
    </source>
</evidence>
<gene>
    <name evidence="3" type="ORF">EV644_103395</name>
</gene>
<dbReference type="PANTHER" id="PTHR11895">
    <property type="entry name" value="TRANSAMIDASE"/>
    <property type="match status" value="1"/>
</dbReference>
<sequence length="423" mass="44001">MTSLERIAAAVRAGELDPVDLVEQALRRAEETAVLNAVVHLDADGARQAARQVRSGALAGVPVLVKEIVEVEGLPFRCGSAAMDETAAKDAEIVTRLRAAGAIILGLSYSHEFAYGCTGTSNRVGPCRNPHDHSRMTGGSSAGAGAAVAAGVVPLAIGTDTAGSVRIPAALCGVVGYKPARGTLPIDGVFPLAQSLDHVGVLTTSVVDAVYAVNSLSSTESGAAIEAPRLGLVSNPEHQDHSEEVGKAWSAAITRLRAAGAVMREVELPDWTATNRTAVDLQGPEAVANHAGRSTEAYQPDVQQRLREAAEVPAWRYVQARAEAAELTRTVANRFSEVDALILPTVPVVAPPIDAVADADGAVAVRARLMRNTRLANLTGFPALSLPLPTTGLPIGLQVIAGSNQVAAQVASWIERVLDFEEA</sequence>
<proteinExistence type="inferred from homology"/>
<dbReference type="InterPro" id="IPR036928">
    <property type="entry name" value="AS_sf"/>
</dbReference>
<evidence type="ECO:0000256" key="1">
    <source>
        <dbReference type="ARBA" id="ARBA00009199"/>
    </source>
</evidence>
<dbReference type="PANTHER" id="PTHR11895:SF7">
    <property type="entry name" value="GLUTAMYL-TRNA(GLN) AMIDOTRANSFERASE SUBUNIT A, MITOCHONDRIAL"/>
    <property type="match status" value="1"/>
</dbReference>
<keyword evidence="4" id="KW-1185">Reference proteome</keyword>
<reference evidence="3 4" key="1">
    <citation type="journal article" date="2015" name="Stand. Genomic Sci.">
        <title>Genomic Encyclopedia of Bacterial and Archaeal Type Strains, Phase III: the genomes of soil and plant-associated and newly described type strains.</title>
        <authorList>
            <person name="Whitman W.B."/>
            <person name="Woyke T."/>
            <person name="Klenk H.P."/>
            <person name="Zhou Y."/>
            <person name="Lilburn T.G."/>
            <person name="Beck B.J."/>
            <person name="De Vos P."/>
            <person name="Vandamme P."/>
            <person name="Eisen J.A."/>
            <person name="Garrity G."/>
            <person name="Hugenholtz P."/>
            <person name="Kyrpides N.C."/>
        </authorList>
    </citation>
    <scope>NUCLEOTIDE SEQUENCE [LARGE SCALE GENOMIC DNA]</scope>
    <source>
        <strain evidence="3 4">VKM Ac-2538</strain>
    </source>
</reference>
<dbReference type="RefSeq" id="WP_241998427.1">
    <property type="nucleotide sequence ID" value="NZ_SLWM01000003.1"/>
</dbReference>
<organism evidence="3 4">
    <name type="scientific">Kribbella orskensis</name>
    <dbReference type="NCBI Taxonomy" id="2512216"/>
    <lineage>
        <taxon>Bacteria</taxon>
        <taxon>Bacillati</taxon>
        <taxon>Actinomycetota</taxon>
        <taxon>Actinomycetes</taxon>
        <taxon>Propionibacteriales</taxon>
        <taxon>Kribbellaceae</taxon>
        <taxon>Kribbella</taxon>
    </lineage>
</organism>
<dbReference type="EMBL" id="SLWM01000003">
    <property type="protein sequence ID" value="TCO27693.1"/>
    <property type="molecule type" value="Genomic_DNA"/>
</dbReference>
<dbReference type="Gene3D" id="3.90.1300.10">
    <property type="entry name" value="Amidase signature (AS) domain"/>
    <property type="match status" value="1"/>
</dbReference>
<evidence type="ECO:0000259" key="2">
    <source>
        <dbReference type="Pfam" id="PF01425"/>
    </source>
</evidence>
<name>A0ABY2BRU8_9ACTN</name>
<comment type="similarity">
    <text evidence="1">Belongs to the amidase family.</text>
</comment>
<feature type="domain" description="Amidase" evidence="2">
    <location>
        <begin position="20"/>
        <end position="403"/>
    </location>
</feature>
<accession>A0ABY2BRU8</accession>
<comment type="caution">
    <text evidence="3">The sequence shown here is derived from an EMBL/GenBank/DDBJ whole genome shotgun (WGS) entry which is preliminary data.</text>
</comment>
<dbReference type="Pfam" id="PF01425">
    <property type="entry name" value="Amidase"/>
    <property type="match status" value="1"/>
</dbReference>
<protein>
    <submittedName>
        <fullName evidence="3">Aspartyl-tRNA(Asn)/glutamyl-tRNA(Gln) amidotransferase subunit A</fullName>
    </submittedName>
</protein>